<dbReference type="Gene3D" id="1.10.600.10">
    <property type="entry name" value="Farnesyl Diphosphate Synthase"/>
    <property type="match status" value="1"/>
</dbReference>
<evidence type="ECO:0000256" key="3">
    <source>
        <dbReference type="ARBA" id="ARBA00022723"/>
    </source>
</evidence>
<protein>
    <recommendedName>
        <fullName evidence="6">Terpene synthase</fullName>
        <ecNumber evidence="6">4.2.3.-</ecNumber>
    </recommendedName>
</protein>
<evidence type="ECO:0000256" key="2">
    <source>
        <dbReference type="ARBA" id="ARBA00006333"/>
    </source>
</evidence>
<comment type="cofactor">
    <cofactor evidence="1 6">
        <name>Mg(2+)</name>
        <dbReference type="ChEBI" id="CHEBI:18420"/>
    </cofactor>
</comment>
<dbReference type="EMBL" id="JANAWD010000144">
    <property type="protein sequence ID" value="KAJ3485709.1"/>
    <property type="molecule type" value="Genomic_DNA"/>
</dbReference>
<keyword evidence="4 6" id="KW-0460">Magnesium</keyword>
<evidence type="ECO:0000256" key="5">
    <source>
        <dbReference type="ARBA" id="ARBA00023239"/>
    </source>
</evidence>
<keyword evidence="3 6" id="KW-0479">Metal-binding</keyword>
<dbReference type="PANTHER" id="PTHR35201">
    <property type="entry name" value="TERPENE SYNTHASE"/>
    <property type="match status" value="1"/>
</dbReference>
<dbReference type="GO" id="GO:0046872">
    <property type="term" value="F:metal ion binding"/>
    <property type="evidence" value="ECO:0007669"/>
    <property type="project" value="UniProtKB-KW"/>
</dbReference>
<dbReference type="AlphaFoldDB" id="A0AAD5YHN2"/>
<comment type="caution">
    <text evidence="7">The sequence shown here is derived from an EMBL/GenBank/DDBJ whole genome shotgun (WGS) entry which is preliminary data.</text>
</comment>
<evidence type="ECO:0000313" key="8">
    <source>
        <dbReference type="Proteomes" id="UP001212997"/>
    </source>
</evidence>
<dbReference type="GO" id="GO:0010333">
    <property type="term" value="F:terpene synthase activity"/>
    <property type="evidence" value="ECO:0007669"/>
    <property type="project" value="InterPro"/>
</dbReference>
<dbReference type="InterPro" id="IPR008949">
    <property type="entry name" value="Isoprenoid_synthase_dom_sf"/>
</dbReference>
<evidence type="ECO:0000313" key="7">
    <source>
        <dbReference type="EMBL" id="KAJ3485709.1"/>
    </source>
</evidence>
<evidence type="ECO:0000256" key="1">
    <source>
        <dbReference type="ARBA" id="ARBA00001946"/>
    </source>
</evidence>
<proteinExistence type="inferred from homology"/>
<reference evidence="7" key="1">
    <citation type="submission" date="2022-07" db="EMBL/GenBank/DDBJ databases">
        <title>Genome Sequence of Physisporinus lineatus.</title>
        <authorList>
            <person name="Buettner E."/>
        </authorList>
    </citation>
    <scope>NUCLEOTIDE SEQUENCE</scope>
    <source>
        <strain evidence="7">VT162</strain>
    </source>
</reference>
<comment type="similarity">
    <text evidence="2 6">Belongs to the terpene synthase family.</text>
</comment>
<dbReference type="EC" id="4.2.3.-" evidence="6"/>
<dbReference type="SFLD" id="SFLDG01020">
    <property type="entry name" value="Terpene_Cyclase_Like_2"/>
    <property type="match status" value="1"/>
</dbReference>
<dbReference type="SUPFAM" id="SSF48576">
    <property type="entry name" value="Terpenoid synthases"/>
    <property type="match status" value="1"/>
</dbReference>
<dbReference type="InterPro" id="IPR034686">
    <property type="entry name" value="Terpene_cyclase-like_2"/>
</dbReference>
<organism evidence="7 8">
    <name type="scientific">Meripilus lineatus</name>
    <dbReference type="NCBI Taxonomy" id="2056292"/>
    <lineage>
        <taxon>Eukaryota</taxon>
        <taxon>Fungi</taxon>
        <taxon>Dikarya</taxon>
        <taxon>Basidiomycota</taxon>
        <taxon>Agaricomycotina</taxon>
        <taxon>Agaricomycetes</taxon>
        <taxon>Polyporales</taxon>
        <taxon>Meripilaceae</taxon>
        <taxon>Meripilus</taxon>
    </lineage>
</organism>
<keyword evidence="5 6" id="KW-0456">Lyase</keyword>
<dbReference type="Proteomes" id="UP001212997">
    <property type="component" value="Unassembled WGS sequence"/>
</dbReference>
<gene>
    <name evidence="7" type="ORF">NLI96_g4771</name>
</gene>
<keyword evidence="8" id="KW-1185">Reference proteome</keyword>
<name>A0AAD5YHN2_9APHY</name>
<accession>A0AAD5YHN2</accession>
<sequence>MPSAPMSFALPDLLAVCPFKGRTNPYYPKASEDSHKWLKSHKVFKDRKRAFFIQGENELLASYAYPYAGPEQVRGCCDFINLLFVLDEISDEQNGKDAIQTGLVAYRAMSDPDFDDGSVLCTMTKQVRERLLRHMLPNTFRRFVNHCRDYVAAVGKEAELRELGTVLDVEAFQDLRRANSAVWVCFGLFGYALGLDLPDEIHDHETISGLYLAAADMVCWSNDLYSYNMEQAMGHTGNNILTVLMKEKDIGLQDAADFVGEHFTALVNRFVELKAQLPSWGPEYDPAVAQYIMAMEDWVIGNLEWSFDVQRYFGVQRQKVAETLTVELYPKRS</sequence>
<dbReference type="PANTHER" id="PTHR35201:SF4">
    <property type="entry name" value="BETA-PINACENE SYNTHASE-RELATED"/>
    <property type="match status" value="1"/>
</dbReference>
<evidence type="ECO:0000256" key="4">
    <source>
        <dbReference type="ARBA" id="ARBA00022842"/>
    </source>
</evidence>
<dbReference type="SFLD" id="SFLDS00005">
    <property type="entry name" value="Isoprenoid_Synthase_Type_I"/>
    <property type="match status" value="1"/>
</dbReference>
<evidence type="ECO:0000256" key="6">
    <source>
        <dbReference type="RuleBase" id="RU366034"/>
    </source>
</evidence>
<dbReference type="Pfam" id="PF19086">
    <property type="entry name" value="Terpene_syn_C_2"/>
    <property type="match status" value="1"/>
</dbReference>
<dbReference type="GO" id="GO:0008299">
    <property type="term" value="P:isoprenoid biosynthetic process"/>
    <property type="evidence" value="ECO:0007669"/>
    <property type="project" value="UniProtKB-ARBA"/>
</dbReference>